<dbReference type="CDD" id="cd02778">
    <property type="entry name" value="MopB_CT_Thiosulfate-R-like"/>
    <property type="match status" value="1"/>
</dbReference>
<accession>A0ABN6V0U7</accession>
<evidence type="ECO:0000313" key="11">
    <source>
        <dbReference type="Proteomes" id="UP001242010"/>
    </source>
</evidence>
<keyword evidence="3" id="KW-0500">Molybdenum</keyword>
<dbReference type="Proteomes" id="UP001242010">
    <property type="component" value="Chromosome"/>
</dbReference>
<name>A0ABN6V0U7_9BACT</name>
<evidence type="ECO:0000256" key="8">
    <source>
        <dbReference type="ARBA" id="ARBA00023014"/>
    </source>
</evidence>
<dbReference type="CDD" id="cd02755">
    <property type="entry name" value="MopB_Thiosulfate-R-like"/>
    <property type="match status" value="1"/>
</dbReference>
<evidence type="ECO:0000256" key="3">
    <source>
        <dbReference type="ARBA" id="ARBA00022505"/>
    </source>
</evidence>
<proteinExistence type="inferred from homology"/>
<dbReference type="InterPro" id="IPR006657">
    <property type="entry name" value="MoPterin_dinucl-bd_dom"/>
</dbReference>
<evidence type="ECO:0000259" key="9">
    <source>
        <dbReference type="PROSITE" id="PS51669"/>
    </source>
</evidence>
<keyword evidence="7" id="KW-0408">Iron</keyword>
<evidence type="ECO:0000256" key="7">
    <source>
        <dbReference type="ARBA" id="ARBA00023004"/>
    </source>
</evidence>
<dbReference type="Gene3D" id="3.30.2070.10">
    <property type="entry name" value="Formate dehydrogenase/DMSO reductase"/>
    <property type="match status" value="1"/>
</dbReference>
<dbReference type="Pfam" id="PF01568">
    <property type="entry name" value="Molydop_binding"/>
    <property type="match status" value="1"/>
</dbReference>
<dbReference type="InterPro" id="IPR050612">
    <property type="entry name" value="Prok_Mopterin_Oxidored"/>
</dbReference>
<dbReference type="SUPFAM" id="SSF53706">
    <property type="entry name" value="Formate dehydrogenase/DMSO reductase, domains 1-3"/>
    <property type="match status" value="1"/>
</dbReference>
<comment type="similarity">
    <text evidence="1">Belongs to the prokaryotic molybdopterin-containing oxidoreductase family.</text>
</comment>
<dbReference type="Gene3D" id="2.20.25.90">
    <property type="entry name" value="ADC-like domains"/>
    <property type="match status" value="1"/>
</dbReference>
<dbReference type="SMART" id="SM00926">
    <property type="entry name" value="Molybdop_Fe4S4"/>
    <property type="match status" value="1"/>
</dbReference>
<dbReference type="PANTHER" id="PTHR43742">
    <property type="entry name" value="TRIMETHYLAMINE-N-OXIDE REDUCTASE"/>
    <property type="match status" value="1"/>
</dbReference>
<evidence type="ECO:0000256" key="1">
    <source>
        <dbReference type="ARBA" id="ARBA00010312"/>
    </source>
</evidence>
<evidence type="ECO:0000256" key="5">
    <source>
        <dbReference type="ARBA" id="ARBA00022729"/>
    </source>
</evidence>
<dbReference type="RefSeq" id="WP_286353868.1">
    <property type="nucleotide sequence ID" value="NZ_AP027079.1"/>
</dbReference>
<gene>
    <name evidence="10" type="ORF">GETHOR_22510</name>
</gene>
<evidence type="ECO:0000256" key="2">
    <source>
        <dbReference type="ARBA" id="ARBA00022485"/>
    </source>
</evidence>
<reference evidence="11" key="1">
    <citation type="journal article" date="2023" name="Int. J. Syst. Evol. Microbiol.">
        <title>Mesoterricola silvestris gen. nov., sp. nov., Mesoterricola sediminis sp. nov., Geothrix oryzae sp. nov., Geothrix edaphica sp. nov., Geothrix rubra sp. nov., and Geothrix limicola sp. nov., six novel members of Acidobacteriota isolated from soils.</title>
        <authorList>
            <person name="Itoh H."/>
            <person name="Sugisawa Y."/>
            <person name="Mise K."/>
            <person name="Xu Z."/>
            <person name="Kuniyasu M."/>
            <person name="Ushijima N."/>
            <person name="Kawano K."/>
            <person name="Kobayashi E."/>
            <person name="Shiratori Y."/>
            <person name="Masuda Y."/>
            <person name="Senoo K."/>
        </authorList>
    </citation>
    <scope>NUCLEOTIDE SEQUENCE [LARGE SCALE GENOMIC DNA]</scope>
    <source>
        <strain evidence="11">Red222</strain>
    </source>
</reference>
<keyword evidence="11" id="KW-1185">Reference proteome</keyword>
<dbReference type="InterPro" id="IPR009010">
    <property type="entry name" value="Asp_de-COase-like_dom_sf"/>
</dbReference>
<protein>
    <submittedName>
        <fullName evidence="10">Nitrate reductase</fullName>
    </submittedName>
</protein>
<evidence type="ECO:0000256" key="4">
    <source>
        <dbReference type="ARBA" id="ARBA00022723"/>
    </source>
</evidence>
<dbReference type="PROSITE" id="PS51318">
    <property type="entry name" value="TAT"/>
    <property type="match status" value="1"/>
</dbReference>
<dbReference type="InterPro" id="IPR006963">
    <property type="entry name" value="Mopterin_OxRdtase_4Fe-4S_dom"/>
</dbReference>
<dbReference type="EMBL" id="AP027079">
    <property type="protein sequence ID" value="BDU70150.1"/>
    <property type="molecule type" value="Genomic_DNA"/>
</dbReference>
<dbReference type="Gene3D" id="2.40.40.20">
    <property type="match status" value="1"/>
</dbReference>
<dbReference type="PROSITE" id="PS51669">
    <property type="entry name" value="4FE4S_MOW_BIS_MGD"/>
    <property type="match status" value="1"/>
</dbReference>
<dbReference type="Pfam" id="PF00384">
    <property type="entry name" value="Molybdopterin"/>
    <property type="match status" value="1"/>
</dbReference>
<keyword evidence="8" id="KW-0411">Iron-sulfur</keyword>
<evidence type="ECO:0000313" key="10">
    <source>
        <dbReference type="EMBL" id="BDU70150.1"/>
    </source>
</evidence>
<keyword evidence="6" id="KW-0560">Oxidoreductase</keyword>
<organism evidence="10 11">
    <name type="scientific">Geothrix oryzae</name>
    <dbReference type="NCBI Taxonomy" id="2927975"/>
    <lineage>
        <taxon>Bacteria</taxon>
        <taxon>Pseudomonadati</taxon>
        <taxon>Acidobacteriota</taxon>
        <taxon>Holophagae</taxon>
        <taxon>Holophagales</taxon>
        <taxon>Holophagaceae</taxon>
        <taxon>Geothrix</taxon>
    </lineage>
</organism>
<dbReference type="SUPFAM" id="SSF50692">
    <property type="entry name" value="ADC-like"/>
    <property type="match status" value="1"/>
</dbReference>
<dbReference type="PANTHER" id="PTHR43742:SF9">
    <property type="entry name" value="TETRATHIONATE REDUCTASE SUBUNIT A"/>
    <property type="match status" value="1"/>
</dbReference>
<dbReference type="InterPro" id="IPR006311">
    <property type="entry name" value="TAT_signal"/>
</dbReference>
<dbReference type="InterPro" id="IPR006656">
    <property type="entry name" value="Mopterin_OxRdtase"/>
</dbReference>
<feature type="domain" description="4Fe-4S Mo/W bis-MGD-type" evidence="9">
    <location>
        <begin position="44"/>
        <end position="100"/>
    </location>
</feature>
<sequence>MGTTRMDRRLFLKAAGATAAGAVTASQAGCLRYFKKGRTASDDRREVPTTCELCPNKCSAIAVVEGGLVKKLNPNPENPKSRDMLCARGNAAIKQVYDPDRLKQPMIRVGARGEGKWKPVSWDEAFDFAAKKLAEAKSKYGPESTLWSSTEGFQEVFFKNLGLAFGSPNLVRHPTLCLASVNLAYSATFGTVPSFDLLNSKFVIMSGANRFESIITPDTMDLIGGVMERKAKLVYLDPRFTVTAAKADEWYPIKPGTDLAFILAMIHVIIKENRHSKDFVAAYTTGFDQLVEHVKPYTPEWAEQETEIPAKDIIRIAREFSDAAPRALYYAGRRSSWYQNDFQMRRAQAILNAIVGNWDQPGGMVPNAKLPKGEFLFMPWDEPKAPRVDEIEKHFPLAAKGDGVYLKLRENVLSGKPYPIKAWMVYKQDPLNAMPDQAKTMKMIEQMDFIGVIDVQMSDMAWYADVVFPESAYLERTDPVEVMPGIWPAVVYRQQVVKPIHDTKPNLDIVQGLAKRLGLSDYFDYTIEQWVEAEFKELPIPMAAEHMKKHGVWAASGQPSYGKTLTPDHRFVTKTGKIELFSERLQEAGHDPLPVYAAPVQPPGDRFRLILGRVGYFTHANQSNNVWLNEFMKENDLWINPKPAERLGIKTGSTLTVTSSVGSVKLKARVTEEIRPDCVFMLHGFGKKSKMQSLVYQVGASDAVILETAWDKVSGNAAFHETFVKVANA</sequence>
<dbReference type="Gene3D" id="3.40.50.740">
    <property type="match status" value="1"/>
</dbReference>
<dbReference type="Gene3D" id="3.40.228.10">
    <property type="entry name" value="Dimethylsulfoxide Reductase, domain 2"/>
    <property type="match status" value="1"/>
</dbReference>
<keyword evidence="4" id="KW-0479">Metal-binding</keyword>
<keyword evidence="2" id="KW-0004">4Fe-4S</keyword>
<dbReference type="Pfam" id="PF04879">
    <property type="entry name" value="Molybdop_Fe4S4"/>
    <property type="match status" value="1"/>
</dbReference>
<evidence type="ECO:0000256" key="6">
    <source>
        <dbReference type="ARBA" id="ARBA00023002"/>
    </source>
</evidence>
<keyword evidence="5" id="KW-0732">Signal</keyword>